<proteinExistence type="predicted"/>
<accession>A0A3P6AEB1</accession>
<sequence length="256" mass="27768">METSAVLTCSSSMATSAKTACNVKKGGELMDGVMLLLDSKATLLAASSPSHHLQTSLDVNRTVFPNSRRTLQIPKSQSAAWPSQHQYPSFQNSVCDSVNVNCRWLNLSAPGTGFNMDKGWCYVSNSRCTKKFQRMVSSFTCATFNNTTPLVSFGWRGRESRAHTATPFIAQMAGKTYTFQARDGNDDHGDDMPGNISGPTKVDTDGDDCEKAPTIGTTSTGVDTNKPPATATSKVAKKARIAYAKIIKFFYALFFV</sequence>
<feature type="region of interest" description="Disordered" evidence="1">
    <location>
        <begin position="183"/>
        <end position="207"/>
    </location>
</feature>
<evidence type="ECO:0000313" key="2">
    <source>
        <dbReference type="EMBL" id="VDC90752.1"/>
    </source>
</evidence>
<protein>
    <submittedName>
        <fullName evidence="2">Uncharacterized protein</fullName>
    </submittedName>
</protein>
<dbReference type="EMBL" id="LR031872">
    <property type="protein sequence ID" value="VDC90752.1"/>
    <property type="molecule type" value="Genomic_DNA"/>
</dbReference>
<name>A0A3P6AEB1_BRAOL</name>
<organism evidence="2">
    <name type="scientific">Brassica oleracea</name>
    <name type="common">Wild cabbage</name>
    <dbReference type="NCBI Taxonomy" id="3712"/>
    <lineage>
        <taxon>Eukaryota</taxon>
        <taxon>Viridiplantae</taxon>
        <taxon>Streptophyta</taxon>
        <taxon>Embryophyta</taxon>
        <taxon>Tracheophyta</taxon>
        <taxon>Spermatophyta</taxon>
        <taxon>Magnoliopsida</taxon>
        <taxon>eudicotyledons</taxon>
        <taxon>Gunneridae</taxon>
        <taxon>Pentapetalae</taxon>
        <taxon>rosids</taxon>
        <taxon>malvids</taxon>
        <taxon>Brassicales</taxon>
        <taxon>Brassicaceae</taxon>
        <taxon>Brassiceae</taxon>
        <taxon>Brassica</taxon>
    </lineage>
</organism>
<dbReference type="AlphaFoldDB" id="A0A3P6AEB1"/>
<evidence type="ECO:0000256" key="1">
    <source>
        <dbReference type="SAM" id="MobiDB-lite"/>
    </source>
</evidence>
<reference evidence="2" key="1">
    <citation type="submission" date="2018-11" db="EMBL/GenBank/DDBJ databases">
        <authorList>
            <consortium name="Genoscope - CEA"/>
            <person name="William W."/>
        </authorList>
    </citation>
    <scope>NUCLEOTIDE SEQUENCE</scope>
</reference>
<gene>
    <name evidence="2" type="ORF">BOLC3T15499H</name>
</gene>